<feature type="region of interest" description="Disordered" evidence="1">
    <location>
        <begin position="26"/>
        <end position="87"/>
    </location>
</feature>
<protein>
    <submittedName>
        <fullName evidence="3">Uncharacterized protein</fullName>
    </submittedName>
</protein>
<sequence length="119" mass="12505">MDFLLALVLGSSLYLQAAAEFDGRSWATAQPRREESRRAALSTSGCPRPGGRAPCASGNPAAAPRERLRGGASRPPPGSVKRAGREGSLEPGVWVLRARVSRPGGGDARDIPWLGNSRS</sequence>
<feature type="region of interest" description="Disordered" evidence="1">
    <location>
        <begin position="99"/>
        <end position="119"/>
    </location>
</feature>
<dbReference type="EMBL" id="JAIQCJ010002160">
    <property type="protein sequence ID" value="KAJ8780340.1"/>
    <property type="molecule type" value="Genomic_DNA"/>
</dbReference>
<feature type="signal peptide" evidence="2">
    <location>
        <begin position="1"/>
        <end position="19"/>
    </location>
</feature>
<organism evidence="3 4">
    <name type="scientific">Eschrichtius robustus</name>
    <name type="common">California gray whale</name>
    <name type="synonym">Eschrichtius gibbosus</name>
    <dbReference type="NCBI Taxonomy" id="9764"/>
    <lineage>
        <taxon>Eukaryota</taxon>
        <taxon>Metazoa</taxon>
        <taxon>Chordata</taxon>
        <taxon>Craniata</taxon>
        <taxon>Vertebrata</taxon>
        <taxon>Euteleostomi</taxon>
        <taxon>Mammalia</taxon>
        <taxon>Eutheria</taxon>
        <taxon>Laurasiatheria</taxon>
        <taxon>Artiodactyla</taxon>
        <taxon>Whippomorpha</taxon>
        <taxon>Cetacea</taxon>
        <taxon>Mysticeti</taxon>
        <taxon>Eschrichtiidae</taxon>
        <taxon>Eschrichtius</taxon>
    </lineage>
</organism>
<gene>
    <name evidence="3" type="ORF">J1605_011604</name>
</gene>
<dbReference type="AlphaFoldDB" id="A0AB34GNU6"/>
<evidence type="ECO:0000256" key="1">
    <source>
        <dbReference type="SAM" id="MobiDB-lite"/>
    </source>
</evidence>
<keyword evidence="2" id="KW-0732">Signal</keyword>
<evidence type="ECO:0000313" key="3">
    <source>
        <dbReference type="EMBL" id="KAJ8780340.1"/>
    </source>
</evidence>
<accession>A0AB34GNU6</accession>
<keyword evidence="4" id="KW-1185">Reference proteome</keyword>
<proteinExistence type="predicted"/>
<comment type="caution">
    <text evidence="3">The sequence shown here is derived from an EMBL/GenBank/DDBJ whole genome shotgun (WGS) entry which is preliminary data.</text>
</comment>
<evidence type="ECO:0000313" key="4">
    <source>
        <dbReference type="Proteomes" id="UP001159641"/>
    </source>
</evidence>
<reference evidence="3 4" key="1">
    <citation type="submission" date="2022-11" db="EMBL/GenBank/DDBJ databases">
        <title>Whole genome sequence of Eschrichtius robustus ER-17-0199.</title>
        <authorList>
            <person name="Bruniche-Olsen A."/>
            <person name="Black A.N."/>
            <person name="Fields C.J."/>
            <person name="Walden K."/>
            <person name="Dewoody J.A."/>
        </authorList>
    </citation>
    <scope>NUCLEOTIDE SEQUENCE [LARGE SCALE GENOMIC DNA]</scope>
    <source>
        <strain evidence="3">ER-17-0199</strain>
        <tissue evidence="3">Blubber</tissue>
    </source>
</reference>
<dbReference type="Proteomes" id="UP001159641">
    <property type="component" value="Unassembled WGS sequence"/>
</dbReference>
<feature type="chain" id="PRO_5044214865" evidence="2">
    <location>
        <begin position="20"/>
        <end position="119"/>
    </location>
</feature>
<evidence type="ECO:0000256" key="2">
    <source>
        <dbReference type="SAM" id="SignalP"/>
    </source>
</evidence>
<name>A0AB34GNU6_ESCRO</name>